<sequence length="165" mass="19510">MPHTEPTLESLREQAWQQLIESGRQLRAQVKEETRESTKLKFDHNKKNLAKIKKILKEKKRIPVSRHVVNMHWEGDLHIPVEGLEGFGHFKITDEALETILAIIVAGTDHDDDEDCELKDYRVIRAGDVEFDHRNIEEEVKRIKATPRNEIRFRDLDVDYEWVMF</sequence>
<comment type="caution">
    <text evidence="1">The sequence shown here is derived from an EMBL/GenBank/DDBJ whole genome shotgun (WGS) entry which is preliminary data.</text>
</comment>
<protein>
    <submittedName>
        <fullName evidence="1">Uncharacterized protein</fullName>
    </submittedName>
</protein>
<dbReference type="RefSeq" id="XP_034011249.1">
    <property type="nucleotide sequence ID" value="XM_034156742.1"/>
</dbReference>
<accession>A0A642UJF5</accession>
<reference evidence="1 2" key="1">
    <citation type="submission" date="2019-07" db="EMBL/GenBank/DDBJ databases">
        <title>Genome assembly of two rare yeast pathogens: Diutina rugosa and Trichomonascus ciferrii.</title>
        <authorList>
            <person name="Mixao V."/>
            <person name="Saus E."/>
            <person name="Hansen A."/>
            <person name="Lass-Flor C."/>
            <person name="Gabaldon T."/>
        </authorList>
    </citation>
    <scope>NUCLEOTIDE SEQUENCE [LARGE SCALE GENOMIC DNA]</scope>
    <source>
        <strain evidence="1 2">CBS 613</strain>
    </source>
</reference>
<name>A0A642UJF5_DIURU</name>
<dbReference type="AlphaFoldDB" id="A0A642UJF5"/>
<dbReference type="EMBL" id="SWFT01000116">
    <property type="protein sequence ID" value="KAA8900110.1"/>
    <property type="molecule type" value="Genomic_DNA"/>
</dbReference>
<gene>
    <name evidence="1" type="ORF">DIURU_003926</name>
</gene>
<keyword evidence="2" id="KW-1185">Reference proteome</keyword>
<evidence type="ECO:0000313" key="2">
    <source>
        <dbReference type="Proteomes" id="UP000449547"/>
    </source>
</evidence>
<dbReference type="VEuPathDB" id="FungiDB:DIURU_003926"/>
<organism evidence="1 2">
    <name type="scientific">Diutina rugosa</name>
    <name type="common">Yeast</name>
    <name type="synonym">Candida rugosa</name>
    <dbReference type="NCBI Taxonomy" id="5481"/>
    <lineage>
        <taxon>Eukaryota</taxon>
        <taxon>Fungi</taxon>
        <taxon>Dikarya</taxon>
        <taxon>Ascomycota</taxon>
        <taxon>Saccharomycotina</taxon>
        <taxon>Pichiomycetes</taxon>
        <taxon>Debaryomycetaceae</taxon>
        <taxon>Diutina</taxon>
    </lineage>
</organism>
<dbReference type="GeneID" id="54782577"/>
<dbReference type="Proteomes" id="UP000449547">
    <property type="component" value="Unassembled WGS sequence"/>
</dbReference>
<proteinExistence type="predicted"/>
<evidence type="ECO:0000313" key="1">
    <source>
        <dbReference type="EMBL" id="KAA8900110.1"/>
    </source>
</evidence>